<dbReference type="PANTHER" id="PTHR10900:SF77">
    <property type="entry name" value="FI19380P1"/>
    <property type="match status" value="1"/>
</dbReference>
<gene>
    <name evidence="4" type="ORF">CROQUDRAFT_670368</name>
</gene>
<evidence type="ECO:0000313" key="5">
    <source>
        <dbReference type="Proteomes" id="UP000886653"/>
    </source>
</evidence>
<dbReference type="PANTHER" id="PTHR10900">
    <property type="entry name" value="PERIOSTIN-RELATED"/>
    <property type="match status" value="1"/>
</dbReference>
<comment type="caution">
    <text evidence="4">The sequence shown here is derived from an EMBL/GenBank/DDBJ whole genome shotgun (WGS) entry which is preliminary data.</text>
</comment>
<dbReference type="Proteomes" id="UP000886653">
    <property type="component" value="Unassembled WGS sequence"/>
</dbReference>
<dbReference type="SUPFAM" id="SSF82153">
    <property type="entry name" value="FAS1 domain"/>
    <property type="match status" value="2"/>
</dbReference>
<dbReference type="InterPro" id="IPR036378">
    <property type="entry name" value="FAS1_dom_sf"/>
</dbReference>
<keyword evidence="2" id="KW-0732">Signal</keyword>
<evidence type="ECO:0000259" key="3">
    <source>
        <dbReference type="PROSITE" id="PS50213"/>
    </source>
</evidence>
<keyword evidence="5" id="KW-1185">Reference proteome</keyword>
<dbReference type="EMBL" id="MU167244">
    <property type="protein sequence ID" value="KAG0147787.1"/>
    <property type="molecule type" value="Genomic_DNA"/>
</dbReference>
<dbReference type="InterPro" id="IPR050904">
    <property type="entry name" value="Adhesion/Biosynth-related"/>
</dbReference>
<dbReference type="PROSITE" id="PS50213">
    <property type="entry name" value="FAS1"/>
    <property type="match status" value="1"/>
</dbReference>
<feature type="signal peptide" evidence="2">
    <location>
        <begin position="1"/>
        <end position="18"/>
    </location>
</feature>
<accession>A0A9P6TCY1</accession>
<dbReference type="OrthoDB" id="7700931at2759"/>
<dbReference type="Gene3D" id="2.30.180.10">
    <property type="entry name" value="FAS1 domain"/>
    <property type="match status" value="2"/>
</dbReference>
<evidence type="ECO:0000256" key="1">
    <source>
        <dbReference type="SAM" id="MobiDB-lite"/>
    </source>
</evidence>
<feature type="chain" id="PRO_5040169699" description="FAS1 domain-containing protein" evidence="2">
    <location>
        <begin position="19"/>
        <end position="656"/>
    </location>
</feature>
<reference evidence="4" key="1">
    <citation type="submission" date="2013-11" db="EMBL/GenBank/DDBJ databases">
        <title>Genome sequence of the fusiform rust pathogen reveals effectors for host alternation and coevolution with pine.</title>
        <authorList>
            <consortium name="DOE Joint Genome Institute"/>
            <person name="Smith K."/>
            <person name="Pendleton A."/>
            <person name="Kubisiak T."/>
            <person name="Anderson C."/>
            <person name="Salamov A."/>
            <person name="Aerts A."/>
            <person name="Riley R."/>
            <person name="Clum A."/>
            <person name="Lindquist E."/>
            <person name="Ence D."/>
            <person name="Campbell M."/>
            <person name="Kronenberg Z."/>
            <person name="Feau N."/>
            <person name="Dhillon B."/>
            <person name="Hamelin R."/>
            <person name="Burleigh J."/>
            <person name="Smith J."/>
            <person name="Yandell M."/>
            <person name="Nelson C."/>
            <person name="Grigoriev I."/>
            <person name="Davis J."/>
        </authorList>
    </citation>
    <scope>NUCLEOTIDE SEQUENCE</scope>
    <source>
        <strain evidence="4">G11</strain>
    </source>
</reference>
<dbReference type="InterPro" id="IPR000782">
    <property type="entry name" value="FAS1_domain"/>
</dbReference>
<protein>
    <recommendedName>
        <fullName evidence="3">FAS1 domain-containing protein</fullName>
    </recommendedName>
</protein>
<dbReference type="GO" id="GO:0005615">
    <property type="term" value="C:extracellular space"/>
    <property type="evidence" value="ECO:0007669"/>
    <property type="project" value="TreeGrafter"/>
</dbReference>
<feature type="domain" description="FAS1" evidence="3">
    <location>
        <begin position="397"/>
        <end position="478"/>
    </location>
</feature>
<proteinExistence type="predicted"/>
<evidence type="ECO:0000256" key="2">
    <source>
        <dbReference type="SAM" id="SignalP"/>
    </source>
</evidence>
<dbReference type="Pfam" id="PF02469">
    <property type="entry name" value="Fasciclin"/>
    <property type="match status" value="1"/>
</dbReference>
<sequence>MRLSQVFLVVSQLLFANANQGPSFQIQSDLSSSLTSQDWTSIINARPVGLGSSAAEDEVEAEAEAKADAKIVPEFVEAEDLAATESVPLIPVDELHRSRLQPLIGAFHGFINYVVNLAFARPSTFPHSLWGGYHHREPVDLKKYTIGEILDWVLHHPDKSNEHQKSFPLRRLAWLVNQSEPIQKILRNPEADLTFFAPDDEALTPPHKRGHRGWGHGPRGPNAITDMPVEQPVDHVFWQVLAAGCPHSHQAHVDDEDDDKKEKRKKFLLHLLEAVLKYHVSPGKKSIKDILDHSTLASALHIEPNSSPVFRIRVGGPPHFTKPGATALNFFTEIGTYGPHHQTILAKNGVIHLAHGFPLVPPFSVLSQLFLYPKAFSTLTSALQKVKLDDILLPSWENKTVPLETTEDDLDVVDERVESLLSSIVLDHEHKFHKRSFTVFAPTNRAFRALGPHLNAFLFSPFGYHALHYVLSYHIVPDIIFYTDHVDKTADGASIIAGEERGIDFFSRLVEDSDPTLFATRDFPEAPHGHPHVPLHPPHIPWKHANVTHFCLPTLLGSAKNESLAVALVKYHLPGSEPKRQLFVKQAPLPPSKSGSPDKKPRKPIRVVIADGVAWGGAIHVIPNLIHPPIPSSAHPHHHAIQHLFSNTEKLEGLFI</sequence>
<organism evidence="4 5">
    <name type="scientific">Cronartium quercuum f. sp. fusiforme G11</name>
    <dbReference type="NCBI Taxonomy" id="708437"/>
    <lineage>
        <taxon>Eukaryota</taxon>
        <taxon>Fungi</taxon>
        <taxon>Dikarya</taxon>
        <taxon>Basidiomycota</taxon>
        <taxon>Pucciniomycotina</taxon>
        <taxon>Pucciniomycetes</taxon>
        <taxon>Pucciniales</taxon>
        <taxon>Coleosporiaceae</taxon>
        <taxon>Cronartium</taxon>
    </lineage>
</organism>
<evidence type="ECO:0000313" key="4">
    <source>
        <dbReference type="EMBL" id="KAG0147787.1"/>
    </source>
</evidence>
<dbReference type="AlphaFoldDB" id="A0A9P6TCY1"/>
<name>A0A9P6TCY1_9BASI</name>
<feature type="region of interest" description="Disordered" evidence="1">
    <location>
        <begin position="582"/>
        <end position="603"/>
    </location>
</feature>